<dbReference type="AlphaFoldDB" id="A0A517X3X4"/>
<dbReference type="Proteomes" id="UP000318384">
    <property type="component" value="Chromosome"/>
</dbReference>
<gene>
    <name evidence="2" type="ORF">V202x_56320</name>
</gene>
<keyword evidence="1" id="KW-0812">Transmembrane</keyword>
<sequence length="655" mass="72967">MRIHHEQVTVISKSLDGVRKHGLSYRLRASRSGLSLVLVMFTLSMSLVLTYSFIQTQSILTQISENGSKRDLAMNAARAGMTDALNRMNSLDWAGVRDQYQRTFQSDSDGSSTYTVSFAASGNTLDSVLELEVHSLGVWTSATNNNMRSEYQITAKVKLVPRLAGRTILPGDSADANDSIPNAGHFDLITQYALFAERGSNSLILDPCDRIDGNLWLDDRLNMYDDPAWSSSIRSTFMQDLGNRFVTFPAGSTNVSDATVHYPHPIAGNITFYETPSSSVRNDLSNLKVSWSTTDQALTIPSPDYSHFSTYRLYAGGPEYQAVALGSSLYNVTLGPTPDNPLGIFYRSGSLYVYDNVIVQGTLVSTSRITFSGKGIYITAFNWKGMDGTPIIADSDLWPRIPTLVADKIDFERETQTTIEGAVVCHDDLDGGGGSVAYPDASDIQFTGTATVSSIEQPHSIVSLRENQFLGNLTADGNYAIWLSTSGSGNTGTTGTWYPIVGIDNQNQQLTIRGEINHVAPTGYRIRLHKQELSQIRGPVCAERFNFRRLNEWVLSSSLWNNRAYFWDLENQLRVILGYSLIGFSEWLEIPLNYPGWDSYYQQYGLNLEPTLHIQHLVDHEYRWEPPLFQPYDGGEANADYSGYRWSLIDWSESP</sequence>
<evidence type="ECO:0000256" key="1">
    <source>
        <dbReference type="SAM" id="Phobius"/>
    </source>
</evidence>
<name>A0A517X3X4_9PLAN</name>
<protein>
    <submittedName>
        <fullName evidence="2">Uncharacterized protein</fullName>
    </submittedName>
</protein>
<keyword evidence="3" id="KW-1185">Reference proteome</keyword>
<keyword evidence="1" id="KW-1133">Transmembrane helix</keyword>
<feature type="transmembrane region" description="Helical" evidence="1">
    <location>
        <begin position="33"/>
        <end position="54"/>
    </location>
</feature>
<organism evidence="2 3">
    <name type="scientific">Gimesia aquarii</name>
    <dbReference type="NCBI Taxonomy" id="2527964"/>
    <lineage>
        <taxon>Bacteria</taxon>
        <taxon>Pseudomonadati</taxon>
        <taxon>Planctomycetota</taxon>
        <taxon>Planctomycetia</taxon>
        <taxon>Planctomycetales</taxon>
        <taxon>Planctomycetaceae</taxon>
        <taxon>Gimesia</taxon>
    </lineage>
</organism>
<evidence type="ECO:0000313" key="2">
    <source>
        <dbReference type="EMBL" id="QDU12207.1"/>
    </source>
</evidence>
<proteinExistence type="predicted"/>
<dbReference type="EMBL" id="CP037422">
    <property type="protein sequence ID" value="QDU12207.1"/>
    <property type="molecule type" value="Genomic_DNA"/>
</dbReference>
<accession>A0A517X3X4</accession>
<evidence type="ECO:0000313" key="3">
    <source>
        <dbReference type="Proteomes" id="UP000318384"/>
    </source>
</evidence>
<keyword evidence="1" id="KW-0472">Membrane</keyword>
<reference evidence="2 3" key="1">
    <citation type="submission" date="2019-03" db="EMBL/GenBank/DDBJ databases">
        <title>Deep-cultivation of Planctomycetes and their phenomic and genomic characterization uncovers novel biology.</title>
        <authorList>
            <person name="Wiegand S."/>
            <person name="Jogler M."/>
            <person name="Boedeker C."/>
            <person name="Pinto D."/>
            <person name="Vollmers J."/>
            <person name="Rivas-Marin E."/>
            <person name="Kohn T."/>
            <person name="Peeters S.H."/>
            <person name="Heuer A."/>
            <person name="Rast P."/>
            <person name="Oberbeckmann S."/>
            <person name="Bunk B."/>
            <person name="Jeske O."/>
            <person name="Meyerdierks A."/>
            <person name="Storesund J.E."/>
            <person name="Kallscheuer N."/>
            <person name="Luecker S."/>
            <person name="Lage O.M."/>
            <person name="Pohl T."/>
            <person name="Merkel B.J."/>
            <person name="Hornburger P."/>
            <person name="Mueller R.-W."/>
            <person name="Bruemmer F."/>
            <person name="Labrenz M."/>
            <person name="Spormann A.M."/>
            <person name="Op den Camp H."/>
            <person name="Overmann J."/>
            <person name="Amann R."/>
            <person name="Jetten M.S.M."/>
            <person name="Mascher T."/>
            <person name="Medema M.H."/>
            <person name="Devos D.P."/>
            <person name="Kaster A.-K."/>
            <person name="Ovreas L."/>
            <person name="Rohde M."/>
            <person name="Galperin M.Y."/>
            <person name="Jogler C."/>
        </authorList>
    </citation>
    <scope>NUCLEOTIDE SEQUENCE [LARGE SCALE GENOMIC DNA]</scope>
    <source>
        <strain evidence="2 3">V202</strain>
    </source>
</reference>